<dbReference type="CDD" id="cd12797">
    <property type="entry name" value="M23_peptidase"/>
    <property type="match status" value="1"/>
</dbReference>
<dbReference type="EMBL" id="CACRSM010000002">
    <property type="protein sequence ID" value="VYT00057.1"/>
    <property type="molecule type" value="Genomic_DNA"/>
</dbReference>
<keyword evidence="3" id="KW-0378">Hydrolase</keyword>
<proteinExistence type="predicted"/>
<dbReference type="SUPFAM" id="SSF51261">
    <property type="entry name" value="Duplicated hybrid motif"/>
    <property type="match status" value="1"/>
</dbReference>
<dbReference type="Pfam" id="PF01551">
    <property type="entry name" value="Peptidase_M23"/>
    <property type="match status" value="1"/>
</dbReference>
<organism evidence="3">
    <name type="scientific">Schaalia odontolytica</name>
    <dbReference type="NCBI Taxonomy" id="1660"/>
    <lineage>
        <taxon>Bacteria</taxon>
        <taxon>Bacillati</taxon>
        <taxon>Actinomycetota</taxon>
        <taxon>Actinomycetes</taxon>
        <taxon>Actinomycetales</taxon>
        <taxon>Actinomycetaceae</taxon>
        <taxon>Schaalia</taxon>
    </lineage>
</organism>
<evidence type="ECO:0000313" key="3">
    <source>
        <dbReference type="EMBL" id="VYT00057.1"/>
    </source>
</evidence>
<protein>
    <submittedName>
        <fullName evidence="3">Murein DD-endopeptidase MepM</fullName>
        <ecNumber evidence="3">3.4.24.-</ecNumber>
    </submittedName>
</protein>
<keyword evidence="1" id="KW-1133">Transmembrane helix</keyword>
<dbReference type="InterPro" id="IPR050570">
    <property type="entry name" value="Cell_wall_metabolism_enzyme"/>
</dbReference>
<keyword evidence="1" id="KW-0812">Transmembrane</keyword>
<accession>A0A6N2T3S1</accession>
<name>A0A6N2T3S1_9ACTO</name>
<feature type="transmembrane region" description="Helical" evidence="1">
    <location>
        <begin position="45"/>
        <end position="68"/>
    </location>
</feature>
<sequence length="288" mass="30591">MTTPAPNLPTRRQRAHERAQRAQVDAAQVLPTEPLGRKRGRAGRLLVRSSVLLALGAMTIAVPLSGFLRPDVSISIPSRQFGAAIGSESWASDSAAVSLSSGLNAQVDAASRSRVRSPLMVQCVGDGGGAADGTRTLTKADTIYWPLQEGTYQITSPFSMRISPVSGTMLMHEGVDMAAPLGTPIHAVFAGQVTEVSENSRSGALVTIRHTASDGSVFYSAYLHQYMKDIKVKVGQQVSAGEQIGAVGSNGWSTGPHLHFEIHNSSDQPVDPEVWMADHKAVHIGKEC</sequence>
<dbReference type="InterPro" id="IPR016047">
    <property type="entry name" value="M23ase_b-sheet_dom"/>
</dbReference>
<keyword evidence="1" id="KW-0472">Membrane</keyword>
<dbReference type="PANTHER" id="PTHR21666:SF270">
    <property type="entry name" value="MUREIN HYDROLASE ACTIVATOR ENVC"/>
    <property type="match status" value="1"/>
</dbReference>
<dbReference type="GO" id="GO:0004222">
    <property type="term" value="F:metalloendopeptidase activity"/>
    <property type="evidence" value="ECO:0007669"/>
    <property type="project" value="TreeGrafter"/>
</dbReference>
<dbReference type="Gene3D" id="2.70.70.10">
    <property type="entry name" value="Glucose Permease (Domain IIA)"/>
    <property type="match status" value="1"/>
</dbReference>
<dbReference type="PANTHER" id="PTHR21666">
    <property type="entry name" value="PEPTIDASE-RELATED"/>
    <property type="match status" value="1"/>
</dbReference>
<gene>
    <name evidence="3" type="primary">mepM_2</name>
    <name evidence="3" type="ORF">AOLFYP35_01158</name>
</gene>
<evidence type="ECO:0000256" key="1">
    <source>
        <dbReference type="SAM" id="Phobius"/>
    </source>
</evidence>
<evidence type="ECO:0000259" key="2">
    <source>
        <dbReference type="Pfam" id="PF01551"/>
    </source>
</evidence>
<reference evidence="3" key="1">
    <citation type="submission" date="2019-11" db="EMBL/GenBank/DDBJ databases">
        <authorList>
            <person name="Feng L."/>
        </authorList>
    </citation>
    <scope>NUCLEOTIDE SEQUENCE</scope>
    <source>
        <strain evidence="3">AodontolyticusLFYP35</strain>
    </source>
</reference>
<dbReference type="InterPro" id="IPR011055">
    <property type="entry name" value="Dup_hybrid_motif"/>
</dbReference>
<dbReference type="AlphaFoldDB" id="A0A6N2T3S1"/>
<feature type="domain" description="M23ase beta-sheet core" evidence="2">
    <location>
        <begin position="171"/>
        <end position="272"/>
    </location>
</feature>
<dbReference type="EC" id="3.4.24.-" evidence="3"/>